<proteinExistence type="inferred from homology"/>
<dbReference type="Pfam" id="PF00593">
    <property type="entry name" value="TonB_dep_Rec_b-barrel"/>
    <property type="match status" value="1"/>
</dbReference>
<evidence type="ECO:0000256" key="4">
    <source>
        <dbReference type="ARBA" id="ARBA00022692"/>
    </source>
</evidence>
<evidence type="ECO:0000256" key="8">
    <source>
        <dbReference type="PROSITE-ProRule" id="PRU01360"/>
    </source>
</evidence>
<evidence type="ECO:0000259" key="11">
    <source>
        <dbReference type="Pfam" id="PF07715"/>
    </source>
</evidence>
<evidence type="ECO:0000256" key="1">
    <source>
        <dbReference type="ARBA" id="ARBA00004571"/>
    </source>
</evidence>
<dbReference type="InterPro" id="IPR037066">
    <property type="entry name" value="Plug_dom_sf"/>
</dbReference>
<dbReference type="GO" id="GO:0044718">
    <property type="term" value="P:siderophore transmembrane transport"/>
    <property type="evidence" value="ECO:0007669"/>
    <property type="project" value="TreeGrafter"/>
</dbReference>
<dbReference type="InterPro" id="IPR000531">
    <property type="entry name" value="Beta-barrel_TonB"/>
</dbReference>
<keyword evidence="6 8" id="KW-0472">Membrane</keyword>
<evidence type="ECO:0000256" key="5">
    <source>
        <dbReference type="ARBA" id="ARBA00023077"/>
    </source>
</evidence>
<keyword evidence="4 8" id="KW-0812">Transmembrane</keyword>
<dbReference type="InterPro" id="IPR008969">
    <property type="entry name" value="CarboxyPept-like_regulatory"/>
</dbReference>
<dbReference type="GO" id="GO:0009279">
    <property type="term" value="C:cell outer membrane"/>
    <property type="evidence" value="ECO:0007669"/>
    <property type="project" value="UniProtKB-SubCell"/>
</dbReference>
<comment type="similarity">
    <text evidence="8 9">Belongs to the TonB-dependent receptor family.</text>
</comment>
<keyword evidence="3 8" id="KW-1134">Transmembrane beta strand</keyword>
<dbReference type="InterPro" id="IPR039426">
    <property type="entry name" value="TonB-dep_rcpt-like"/>
</dbReference>
<dbReference type="PANTHER" id="PTHR30069:SF40">
    <property type="entry name" value="TONB-DEPENDENT RECEPTOR NMB0964-RELATED"/>
    <property type="match status" value="1"/>
</dbReference>
<feature type="domain" description="TonB-dependent receptor-like beta-barrel" evidence="10">
    <location>
        <begin position="387"/>
        <end position="755"/>
    </location>
</feature>
<comment type="caution">
    <text evidence="12">The sequence shown here is derived from an EMBL/GenBank/DDBJ whole genome shotgun (WGS) entry which is preliminary data.</text>
</comment>
<reference evidence="12 13" key="1">
    <citation type="submission" date="2014-07" db="EMBL/GenBank/DDBJ databases">
        <authorList>
            <person name="McCorrison J."/>
            <person name="Sanka R."/>
            <person name="Torralba M."/>
            <person name="Gillis M."/>
            <person name="Haft D.H."/>
            <person name="Methe B."/>
            <person name="Sutton G."/>
            <person name="Nelson K.E."/>
        </authorList>
    </citation>
    <scope>NUCLEOTIDE SEQUENCE [LARGE SCALE GENOMIC DNA]</scope>
    <source>
        <strain evidence="12 13">DNF00424</strain>
    </source>
</reference>
<evidence type="ECO:0000256" key="7">
    <source>
        <dbReference type="ARBA" id="ARBA00023237"/>
    </source>
</evidence>
<dbReference type="Gene3D" id="2.60.40.1120">
    <property type="entry name" value="Carboxypeptidase-like, regulatory domain"/>
    <property type="match status" value="1"/>
</dbReference>
<dbReference type="SUPFAM" id="SSF56935">
    <property type="entry name" value="Porins"/>
    <property type="match status" value="1"/>
</dbReference>
<dbReference type="AlphaFoldDB" id="A0AAW3FC45"/>
<dbReference type="InterPro" id="IPR036942">
    <property type="entry name" value="Beta-barrel_TonB_sf"/>
</dbReference>
<dbReference type="EMBL" id="JRNJ01000102">
    <property type="protein sequence ID" value="KGF25038.1"/>
    <property type="molecule type" value="Genomic_DNA"/>
</dbReference>
<dbReference type="PANTHER" id="PTHR30069">
    <property type="entry name" value="TONB-DEPENDENT OUTER MEMBRANE RECEPTOR"/>
    <property type="match status" value="1"/>
</dbReference>
<keyword evidence="7 8" id="KW-0998">Cell outer membrane</keyword>
<dbReference type="InterPro" id="IPR012910">
    <property type="entry name" value="Plug_dom"/>
</dbReference>
<dbReference type="Pfam" id="PF07715">
    <property type="entry name" value="Plug"/>
    <property type="match status" value="1"/>
</dbReference>
<dbReference type="SUPFAM" id="SSF49464">
    <property type="entry name" value="Carboxypeptidase regulatory domain-like"/>
    <property type="match status" value="1"/>
</dbReference>
<organism evidence="12 13">
    <name type="scientific">Prevotella histicola JCM 15637 = DNF00424</name>
    <dbReference type="NCBI Taxonomy" id="1236504"/>
    <lineage>
        <taxon>Bacteria</taxon>
        <taxon>Pseudomonadati</taxon>
        <taxon>Bacteroidota</taxon>
        <taxon>Bacteroidia</taxon>
        <taxon>Bacteroidales</taxon>
        <taxon>Prevotellaceae</taxon>
        <taxon>Prevotella</taxon>
    </lineage>
</organism>
<dbReference type="GO" id="GO:0015344">
    <property type="term" value="F:siderophore uptake transmembrane transporter activity"/>
    <property type="evidence" value="ECO:0007669"/>
    <property type="project" value="TreeGrafter"/>
</dbReference>
<keyword evidence="2 8" id="KW-0813">Transport</keyword>
<evidence type="ECO:0000256" key="9">
    <source>
        <dbReference type="RuleBase" id="RU003357"/>
    </source>
</evidence>
<evidence type="ECO:0000256" key="2">
    <source>
        <dbReference type="ARBA" id="ARBA00022448"/>
    </source>
</evidence>
<gene>
    <name evidence="12" type="ORF">HMPREF2132_10450</name>
</gene>
<dbReference type="Gene3D" id="2.170.130.10">
    <property type="entry name" value="TonB-dependent receptor, plug domain"/>
    <property type="match status" value="1"/>
</dbReference>
<evidence type="ECO:0000313" key="13">
    <source>
        <dbReference type="Proteomes" id="UP000029533"/>
    </source>
</evidence>
<dbReference type="Pfam" id="PF13715">
    <property type="entry name" value="CarbopepD_reg_2"/>
    <property type="match status" value="1"/>
</dbReference>
<sequence>MIKYLLKLRRCIQTHTPMIILCLLLFSTLPTAGSVSLFPPGQETSDDDQVTICVVAEQSQEPLTGAVVRCEGVNPAITDTEGRCVIKLKHGANKLKVTVSYIGYKTFTRLVTIPEDRKIILQLKDDSKQLDNVTVTALQRHTSVLQQSSAISQEALEKGGATSLAKLLEAIPGVSSISTGNTIAKPVIQGMHSSRILLMNNGVRLESQSWGADHAPELDYTGSSMVEVVKGAECIRYGFGAMGGVVLLNDAPLPYGNKALKVNGNVNLGYDTNARGLSSSASVETGYKKFGLRLHGMYTKGGDYHTADYVLNNTGYNTISLSALAGYQGKKITATVFSSIYYQRSGIYYASKVSDIAQLIKRFEYGRPDPETIKPFSYEIKPPFQQSQHVTLKGELKWDINKNHQLDVTLSFQENLRQEFENRKKTQWSWIPMQDLILKTYKFDVLWHAKWKLWKMTTDAGLSNTYQTNYNYPGTKQPAFVPNFAALSMGGYFLHKAEFGKLQCALGMRYDFRVLSVNGYSSLSNYTYYDDFKLYSNFTMSFATHYQFNDKWDARANIGWSWRPPDINELYAIGLQDGSYWVVGNKNLASERGYKLVLGTRYRNTWLSVEPSFFFQRINSYIYDHIGEGKDRFHNHPSGKYPKFIYDQDDVKLYGGDIEATVKPIDRLTFVAKGEWMFARNITHNDWLPFMPSDRYGLSATYDLPLTKDYKYRSTLSLSGIYVTKQTRFDPDKDLVPDSPPAYFLLNGTAEFRIALPMKRELKFMIVGENILNALYKEYTDRFRYYAHERGANFSLRTLFKF</sequence>
<dbReference type="Gene3D" id="2.40.170.20">
    <property type="entry name" value="TonB-dependent receptor, beta-barrel domain"/>
    <property type="match status" value="1"/>
</dbReference>
<feature type="domain" description="TonB-dependent receptor plug" evidence="11">
    <location>
        <begin position="143"/>
        <end position="245"/>
    </location>
</feature>
<keyword evidence="5 9" id="KW-0798">TonB box</keyword>
<name>A0AAW3FC45_9BACT</name>
<dbReference type="Proteomes" id="UP000029533">
    <property type="component" value="Unassembled WGS sequence"/>
</dbReference>
<evidence type="ECO:0000259" key="10">
    <source>
        <dbReference type="Pfam" id="PF00593"/>
    </source>
</evidence>
<evidence type="ECO:0000256" key="6">
    <source>
        <dbReference type="ARBA" id="ARBA00023136"/>
    </source>
</evidence>
<protein>
    <submittedName>
        <fullName evidence="12">TonB-dependent receptor</fullName>
    </submittedName>
</protein>
<accession>A0AAW3FC45</accession>
<comment type="subcellular location">
    <subcellularLocation>
        <location evidence="1 8">Cell outer membrane</location>
        <topology evidence="1 8">Multi-pass membrane protein</topology>
    </subcellularLocation>
</comment>
<keyword evidence="12" id="KW-0675">Receptor</keyword>
<evidence type="ECO:0000313" key="12">
    <source>
        <dbReference type="EMBL" id="KGF25038.1"/>
    </source>
</evidence>
<dbReference type="PROSITE" id="PS52016">
    <property type="entry name" value="TONB_DEPENDENT_REC_3"/>
    <property type="match status" value="1"/>
</dbReference>
<evidence type="ECO:0000256" key="3">
    <source>
        <dbReference type="ARBA" id="ARBA00022452"/>
    </source>
</evidence>